<protein>
    <recommendedName>
        <fullName evidence="1">Aminoglycoside phosphotransferase domain-containing protein</fullName>
    </recommendedName>
</protein>
<dbReference type="Gene3D" id="3.90.1200.10">
    <property type="match status" value="1"/>
</dbReference>
<reference evidence="2 3" key="1">
    <citation type="submission" date="2014-05" db="EMBL/GenBank/DDBJ databases">
        <title>Draft Genome Sequence of Kitasatospora cheerisanensis KCTC 2395.</title>
        <authorList>
            <person name="Nam D.H."/>
        </authorList>
    </citation>
    <scope>NUCLEOTIDE SEQUENCE [LARGE SCALE GENOMIC DNA]</scope>
    <source>
        <strain evidence="2 3">KCTC 2395</strain>
    </source>
</reference>
<accession>A0A066YT14</accession>
<feature type="domain" description="Aminoglycoside phosphotransferase" evidence="1">
    <location>
        <begin position="76"/>
        <end position="162"/>
    </location>
</feature>
<dbReference type="AlphaFoldDB" id="A0A066YT14"/>
<dbReference type="PATRIC" id="fig|1348663.4.peg.3397"/>
<evidence type="ECO:0000313" key="2">
    <source>
        <dbReference type="EMBL" id="KDN84668.1"/>
    </source>
</evidence>
<dbReference type="InterPro" id="IPR011009">
    <property type="entry name" value="Kinase-like_dom_sf"/>
</dbReference>
<dbReference type="Proteomes" id="UP000027178">
    <property type="component" value="Unassembled WGS sequence"/>
</dbReference>
<comment type="caution">
    <text evidence="2">The sequence shown here is derived from an EMBL/GenBank/DDBJ whole genome shotgun (WGS) entry which is preliminary data.</text>
</comment>
<dbReference type="Pfam" id="PF01636">
    <property type="entry name" value="APH"/>
    <property type="match status" value="1"/>
</dbReference>
<sequence length="203" mass="22485">MPPAVPRPHLRGRHTWTNGEHGYLAELYDRITVPTITTHEPILRKAPDLDDAWWDGLSSALDAIATVPSERVAVRQEYLDRAMPQYLGMAIDTKAPAWTTAHGDLHWANLTGPTLTVLDWEGWGIAPAGYDAALLYCYSLLVPETAAEIRRRLGHILGTAAGRFAELVVVTELLQTTTRGDNLDLEKPLRRRLSELTSGQATD</sequence>
<proteinExistence type="predicted"/>
<dbReference type="eggNOG" id="COG2334">
    <property type="taxonomic scope" value="Bacteria"/>
</dbReference>
<keyword evidence="3" id="KW-1185">Reference proteome</keyword>
<dbReference type="InterPro" id="IPR002575">
    <property type="entry name" value="Aminoglycoside_PTrfase"/>
</dbReference>
<evidence type="ECO:0000259" key="1">
    <source>
        <dbReference type="Pfam" id="PF01636"/>
    </source>
</evidence>
<name>A0A066YT14_9ACTN</name>
<dbReference type="SUPFAM" id="SSF56112">
    <property type="entry name" value="Protein kinase-like (PK-like)"/>
    <property type="match status" value="1"/>
</dbReference>
<dbReference type="HOGENOM" id="CLU_056001_1_0_11"/>
<evidence type="ECO:0000313" key="3">
    <source>
        <dbReference type="Proteomes" id="UP000027178"/>
    </source>
</evidence>
<dbReference type="EMBL" id="JNBY01000091">
    <property type="protein sequence ID" value="KDN84668.1"/>
    <property type="molecule type" value="Genomic_DNA"/>
</dbReference>
<gene>
    <name evidence="2" type="ORF">KCH_35330</name>
</gene>
<dbReference type="RefSeq" id="WP_244305345.1">
    <property type="nucleotide sequence ID" value="NZ_KK853997.1"/>
</dbReference>
<organism evidence="2 3">
    <name type="scientific">Kitasatospora cheerisanensis KCTC 2395</name>
    <dbReference type="NCBI Taxonomy" id="1348663"/>
    <lineage>
        <taxon>Bacteria</taxon>
        <taxon>Bacillati</taxon>
        <taxon>Actinomycetota</taxon>
        <taxon>Actinomycetes</taxon>
        <taxon>Kitasatosporales</taxon>
        <taxon>Streptomycetaceae</taxon>
        <taxon>Kitasatospora</taxon>
    </lineage>
</organism>